<evidence type="ECO:0008006" key="4">
    <source>
        <dbReference type="Google" id="ProtNLM"/>
    </source>
</evidence>
<feature type="compositionally biased region" description="Basic and acidic residues" evidence="1">
    <location>
        <begin position="546"/>
        <end position="555"/>
    </location>
</feature>
<feature type="region of interest" description="Disordered" evidence="1">
    <location>
        <begin position="543"/>
        <end position="616"/>
    </location>
</feature>
<gene>
    <name evidence="2" type="ORF">FA13DRAFT_1792896</name>
</gene>
<feature type="compositionally biased region" description="Acidic residues" evidence="1">
    <location>
        <begin position="356"/>
        <end position="369"/>
    </location>
</feature>
<protein>
    <recommendedName>
        <fullName evidence="4">CxC2-like cysteine cluster KDZ transposase-associated domain-containing protein</fullName>
    </recommendedName>
</protein>
<keyword evidence="3" id="KW-1185">Reference proteome</keyword>
<feature type="region of interest" description="Disordered" evidence="1">
    <location>
        <begin position="720"/>
        <end position="771"/>
    </location>
</feature>
<accession>A0A4Y7T8V5</accession>
<comment type="caution">
    <text evidence="2">The sequence shown here is derived from an EMBL/GenBank/DDBJ whole genome shotgun (WGS) entry which is preliminary data.</text>
</comment>
<feature type="compositionally biased region" description="Polar residues" evidence="1">
    <location>
        <begin position="562"/>
        <end position="571"/>
    </location>
</feature>
<proteinExistence type="predicted"/>
<dbReference type="OrthoDB" id="3053737at2759"/>
<feature type="region of interest" description="Disordered" evidence="1">
    <location>
        <begin position="459"/>
        <end position="507"/>
    </location>
</feature>
<dbReference type="Proteomes" id="UP000298030">
    <property type="component" value="Unassembled WGS sequence"/>
</dbReference>
<dbReference type="InterPro" id="IPR040521">
    <property type="entry name" value="KDZ"/>
</dbReference>
<dbReference type="Pfam" id="PF18758">
    <property type="entry name" value="KDZ"/>
    <property type="match status" value="1"/>
</dbReference>
<name>A0A4Y7T8V5_COPMI</name>
<dbReference type="EMBL" id="QPFP01000025">
    <property type="protein sequence ID" value="TEB30009.1"/>
    <property type="molecule type" value="Genomic_DNA"/>
</dbReference>
<dbReference type="AlphaFoldDB" id="A0A4Y7T8V5"/>
<reference evidence="2 3" key="1">
    <citation type="journal article" date="2019" name="Nat. Ecol. Evol.">
        <title>Megaphylogeny resolves global patterns of mushroom evolution.</title>
        <authorList>
            <person name="Varga T."/>
            <person name="Krizsan K."/>
            <person name="Foldi C."/>
            <person name="Dima B."/>
            <person name="Sanchez-Garcia M."/>
            <person name="Sanchez-Ramirez S."/>
            <person name="Szollosi G.J."/>
            <person name="Szarkandi J.G."/>
            <person name="Papp V."/>
            <person name="Albert L."/>
            <person name="Andreopoulos W."/>
            <person name="Angelini C."/>
            <person name="Antonin V."/>
            <person name="Barry K.W."/>
            <person name="Bougher N.L."/>
            <person name="Buchanan P."/>
            <person name="Buyck B."/>
            <person name="Bense V."/>
            <person name="Catcheside P."/>
            <person name="Chovatia M."/>
            <person name="Cooper J."/>
            <person name="Damon W."/>
            <person name="Desjardin D."/>
            <person name="Finy P."/>
            <person name="Geml J."/>
            <person name="Haridas S."/>
            <person name="Hughes K."/>
            <person name="Justo A."/>
            <person name="Karasinski D."/>
            <person name="Kautmanova I."/>
            <person name="Kiss B."/>
            <person name="Kocsube S."/>
            <person name="Kotiranta H."/>
            <person name="LaButti K.M."/>
            <person name="Lechner B.E."/>
            <person name="Liimatainen K."/>
            <person name="Lipzen A."/>
            <person name="Lukacs Z."/>
            <person name="Mihaltcheva S."/>
            <person name="Morgado L.N."/>
            <person name="Niskanen T."/>
            <person name="Noordeloos M.E."/>
            <person name="Ohm R.A."/>
            <person name="Ortiz-Santana B."/>
            <person name="Ovrebo C."/>
            <person name="Racz N."/>
            <person name="Riley R."/>
            <person name="Savchenko A."/>
            <person name="Shiryaev A."/>
            <person name="Soop K."/>
            <person name="Spirin V."/>
            <person name="Szebenyi C."/>
            <person name="Tomsovsky M."/>
            <person name="Tulloss R.E."/>
            <person name="Uehling J."/>
            <person name="Grigoriev I.V."/>
            <person name="Vagvolgyi C."/>
            <person name="Papp T."/>
            <person name="Martin F.M."/>
            <person name="Miettinen O."/>
            <person name="Hibbett D.S."/>
            <person name="Nagy L.G."/>
        </authorList>
    </citation>
    <scope>NUCLEOTIDE SEQUENCE [LARGE SCALE GENOMIC DNA]</scope>
    <source>
        <strain evidence="2 3">FP101781</strain>
    </source>
</reference>
<evidence type="ECO:0000256" key="1">
    <source>
        <dbReference type="SAM" id="MobiDB-lite"/>
    </source>
</evidence>
<feature type="region of interest" description="Disordered" evidence="1">
    <location>
        <begin position="355"/>
        <end position="385"/>
    </location>
</feature>
<evidence type="ECO:0000313" key="3">
    <source>
        <dbReference type="Proteomes" id="UP000298030"/>
    </source>
</evidence>
<evidence type="ECO:0000313" key="2">
    <source>
        <dbReference type="EMBL" id="TEB30009.1"/>
    </source>
</evidence>
<sequence length="805" mass="90156">MLHDYHIHHLTSALPAYDYIAALRHLTDGFFFRDAANPYDQFRQLHGIDRFFPRRPPGNLAVMCPACIEFGVNTTHDEAAISDPSLRRLLFTADGNFQANHYLKTMEPKLISFYRGRAFFPSDPQYRVFAHRIKKDGQGSEQYGERFLNTDYAWHHAFLQRGLPTLEEMENLTGLFSYDIGCSYRVHALSRFLSRDELRDVADLVAKFEYCVPLVHVSNHKDNCLYLYSSAYRTGAGHFHGEQAEQVWPYSNQFGGQGRQMCNGKPQDLYIDLFNYWNFMKVVLLPAQLYNDLIRAAALKDEKLKVFISHCQSYSDKVPEWNKESTRSSHLPSQRRIYQALVDKAEGKGSLVAEEVSNEDDSMLEDSDNDEPRPPSPITLSPKHPKAVPLLLKHSISARDLQQKIMCTHAAYLQHETPTLLTKLKDLRSALNTTLTRLRTVQAQVTPQVAEDIEDINPEIENNTPKNCPVSPFPLHPGGPRGKGSSGPRNLGAPDVRSKKNDYGQARHTRAKADLINANIKFETCMAQYNATRRAMISLGLPETDPTFKKMDRNSTRRKATTENLGTQSSQPRKRKNKAKDKGEEPTSKKSRTGSPVATPLGADPVPASADGEASKDQHGWLWDIKSSSRHVSDKDVDAFWKRGIVSSGSVPKRMSFDGKKKTIRHYDKMADVWESLATSADSSPSKAAVAMKTSKRYLELSRRCEDVFRQAGYVYRRPHSSPRMADMTPAASTQQGIDTAADGGNNRAGDSLPTPYGGDHDLPGPAGGHTVLEDDTVIPFIQTARSNLNLTINNAIHPPPSSSS</sequence>
<organism evidence="2 3">
    <name type="scientific">Coprinellus micaceus</name>
    <name type="common">Glistening ink-cap mushroom</name>
    <name type="synonym">Coprinus micaceus</name>
    <dbReference type="NCBI Taxonomy" id="71717"/>
    <lineage>
        <taxon>Eukaryota</taxon>
        <taxon>Fungi</taxon>
        <taxon>Dikarya</taxon>
        <taxon>Basidiomycota</taxon>
        <taxon>Agaricomycotina</taxon>
        <taxon>Agaricomycetes</taxon>
        <taxon>Agaricomycetidae</taxon>
        <taxon>Agaricales</taxon>
        <taxon>Agaricineae</taxon>
        <taxon>Psathyrellaceae</taxon>
        <taxon>Coprinellus</taxon>
    </lineage>
</organism>
<dbReference type="STRING" id="71717.A0A4Y7T8V5"/>